<dbReference type="eggNOG" id="ENOG5030WZN">
    <property type="taxonomic scope" value="Bacteria"/>
</dbReference>
<dbReference type="Proteomes" id="UP000001052">
    <property type="component" value="Plasmid pDRET01"/>
</dbReference>
<protein>
    <submittedName>
        <fullName evidence="1">Excinuclease ABC C subunit domain protein</fullName>
    </submittedName>
</protein>
<keyword evidence="1" id="KW-0614">Plasmid</keyword>
<gene>
    <name evidence="1" type="ORF">Dret_2528</name>
</gene>
<dbReference type="SUPFAM" id="SSF82771">
    <property type="entry name" value="GIY-YIG endonuclease"/>
    <property type="match status" value="1"/>
</dbReference>
<keyword evidence="2" id="KW-1185">Reference proteome</keyword>
<organism evidence="1 2">
    <name type="scientific">Desulfohalobium retbaense (strain ATCC 49708 / DSM 5692 / JCM 16813 / HR100)</name>
    <dbReference type="NCBI Taxonomy" id="485915"/>
    <lineage>
        <taxon>Bacteria</taxon>
        <taxon>Pseudomonadati</taxon>
        <taxon>Thermodesulfobacteriota</taxon>
        <taxon>Desulfovibrionia</taxon>
        <taxon>Desulfovibrionales</taxon>
        <taxon>Desulfohalobiaceae</taxon>
        <taxon>Desulfohalobium</taxon>
    </lineage>
</organism>
<geneLocation type="plasmid" evidence="1 2">
    <name>pDRET01</name>
</geneLocation>
<accession>C8X5V9</accession>
<evidence type="ECO:0000313" key="1">
    <source>
        <dbReference type="EMBL" id="ACV69806.1"/>
    </source>
</evidence>
<proteinExistence type="predicted"/>
<evidence type="ECO:0000313" key="2">
    <source>
        <dbReference type="Proteomes" id="UP000001052"/>
    </source>
</evidence>
<dbReference type="KEGG" id="drt:Dret_2528"/>
<dbReference type="HOGENOM" id="CLU_1569347_0_0_7"/>
<reference evidence="1 2" key="1">
    <citation type="journal article" date="2010" name="Stand. Genomic Sci.">
        <title>Complete genome sequence of Desulfohalobium retbaense type strain (HR(100)).</title>
        <authorList>
            <person name="Spring S."/>
            <person name="Nolan M."/>
            <person name="Lapidus A."/>
            <person name="Glavina Del Rio T."/>
            <person name="Copeland A."/>
            <person name="Tice H."/>
            <person name="Cheng J.F."/>
            <person name="Lucas S."/>
            <person name="Land M."/>
            <person name="Chen F."/>
            <person name="Bruce D."/>
            <person name="Goodwin L."/>
            <person name="Pitluck S."/>
            <person name="Ivanova N."/>
            <person name="Mavromatis K."/>
            <person name="Mikhailova N."/>
            <person name="Pati A."/>
            <person name="Chen A."/>
            <person name="Palaniappan K."/>
            <person name="Hauser L."/>
            <person name="Chang Y.J."/>
            <person name="Jeffries C.D."/>
            <person name="Munk C."/>
            <person name="Kiss H."/>
            <person name="Chain P."/>
            <person name="Han C."/>
            <person name="Brettin T."/>
            <person name="Detter J.C."/>
            <person name="Schuler E."/>
            <person name="Goker M."/>
            <person name="Rohde M."/>
            <person name="Bristow J."/>
            <person name="Eisen J.A."/>
            <person name="Markowitz V."/>
            <person name="Hugenholtz P."/>
            <person name="Kyrpides N.C."/>
            <person name="Klenk H.P."/>
        </authorList>
    </citation>
    <scope>NUCLEOTIDE SEQUENCE [LARGE SCALE GENOMIC DNA]</scope>
    <source>
        <strain evidence="1 2">DSM 5692</strain>
        <plasmid evidence="2">Plasmid pDRET01</plasmid>
    </source>
</reference>
<dbReference type="InterPro" id="IPR035901">
    <property type="entry name" value="GIY-YIG_endonuc_sf"/>
</dbReference>
<dbReference type="InterPro" id="IPR027417">
    <property type="entry name" value="P-loop_NTPase"/>
</dbReference>
<dbReference type="EMBL" id="CP001735">
    <property type="protein sequence ID" value="ACV69806.1"/>
    <property type="molecule type" value="Genomic_DNA"/>
</dbReference>
<name>C8X5V9_DESRD</name>
<dbReference type="Gene3D" id="3.40.50.300">
    <property type="entry name" value="P-loop containing nucleotide triphosphate hydrolases"/>
    <property type="match status" value="1"/>
</dbReference>
<sequence length="197" mass="22698">MLAENSSALTNRSKRRLSSALEIRRDIMAIDNCPYAFEELAEEILPAYFEELQKSISAPHEMATFGQKGMGKTTILKRLNRSSDFPGCYVLLEESKPIYVGISRSIVQRLLQHVKGTYHYDASLAYRIASQIVQHGNQRNVAMTDPDFKNEFEKAKNYIKSLKVAFIQIHNYLEIYMFEAYCAIKLDTAQWNTFKTH</sequence>
<dbReference type="AlphaFoldDB" id="C8X5V9"/>